<dbReference type="EMBL" id="UYRU01079748">
    <property type="protein sequence ID" value="VDN30408.1"/>
    <property type="molecule type" value="Genomic_DNA"/>
</dbReference>
<dbReference type="AlphaFoldDB" id="A0A3P7N564"/>
<accession>A0A3P7N564</accession>
<sequence>MGKNSGPSPMVTLFLNVLLSLDPAQKKRILSLVAVSDSFPQWSDVVLLDAATTSAASTCAALMRLPAVAEIMAVAACSTFELFVSCQTQE</sequence>
<organism evidence="1 2">
    <name type="scientific">Dibothriocephalus latus</name>
    <name type="common">Fish tapeworm</name>
    <name type="synonym">Diphyllobothrium latum</name>
    <dbReference type="NCBI Taxonomy" id="60516"/>
    <lineage>
        <taxon>Eukaryota</taxon>
        <taxon>Metazoa</taxon>
        <taxon>Spiralia</taxon>
        <taxon>Lophotrochozoa</taxon>
        <taxon>Platyhelminthes</taxon>
        <taxon>Cestoda</taxon>
        <taxon>Eucestoda</taxon>
        <taxon>Diphyllobothriidea</taxon>
        <taxon>Diphyllobothriidae</taxon>
        <taxon>Dibothriocephalus</taxon>
    </lineage>
</organism>
<evidence type="ECO:0000313" key="2">
    <source>
        <dbReference type="Proteomes" id="UP000281553"/>
    </source>
</evidence>
<protein>
    <submittedName>
        <fullName evidence="1">Uncharacterized protein</fullName>
    </submittedName>
</protein>
<dbReference type="Proteomes" id="UP000281553">
    <property type="component" value="Unassembled WGS sequence"/>
</dbReference>
<reference evidence="1 2" key="1">
    <citation type="submission" date="2018-11" db="EMBL/GenBank/DDBJ databases">
        <authorList>
            <consortium name="Pathogen Informatics"/>
        </authorList>
    </citation>
    <scope>NUCLEOTIDE SEQUENCE [LARGE SCALE GENOMIC DNA]</scope>
</reference>
<feature type="non-terminal residue" evidence="1">
    <location>
        <position position="90"/>
    </location>
</feature>
<proteinExistence type="predicted"/>
<name>A0A3P7N564_DIBLA</name>
<keyword evidence="2" id="KW-1185">Reference proteome</keyword>
<gene>
    <name evidence="1" type="ORF">DILT_LOCUS15530</name>
</gene>
<evidence type="ECO:0000313" key="1">
    <source>
        <dbReference type="EMBL" id="VDN30408.1"/>
    </source>
</evidence>